<dbReference type="SMART" id="SM00248">
    <property type="entry name" value="ANK"/>
    <property type="match status" value="6"/>
</dbReference>
<keyword evidence="1" id="KW-0040">ANK repeat</keyword>
<feature type="repeat" description="ANK" evidence="1">
    <location>
        <begin position="266"/>
        <end position="298"/>
    </location>
</feature>
<dbReference type="EMBL" id="CADCXV010000091">
    <property type="protein sequence ID" value="CAB0028180.1"/>
    <property type="molecule type" value="Genomic_DNA"/>
</dbReference>
<dbReference type="SUPFAM" id="SSF48403">
    <property type="entry name" value="Ankyrin repeat"/>
    <property type="match status" value="1"/>
</dbReference>
<gene>
    <name evidence="2" type="ORF">TBRA_LOCUS392</name>
</gene>
<feature type="repeat" description="ANK" evidence="1">
    <location>
        <begin position="192"/>
        <end position="225"/>
    </location>
</feature>
<evidence type="ECO:0000313" key="2">
    <source>
        <dbReference type="EMBL" id="CAB0028180.1"/>
    </source>
</evidence>
<dbReference type="Pfam" id="PF12796">
    <property type="entry name" value="Ank_2"/>
    <property type="match status" value="2"/>
</dbReference>
<dbReference type="PANTHER" id="PTHR24133:SF57">
    <property type="entry name" value="ANKYRIN-3-LIKE PROTEIN"/>
    <property type="match status" value="1"/>
</dbReference>
<proteinExistence type="predicted"/>
<dbReference type="PROSITE" id="PS50088">
    <property type="entry name" value="ANK_REPEAT"/>
    <property type="match status" value="2"/>
</dbReference>
<accession>A0A6H5HV40</accession>
<protein>
    <submittedName>
        <fullName evidence="2">Uncharacterized protein</fullName>
    </submittedName>
</protein>
<name>A0A6H5HV40_9HYME</name>
<evidence type="ECO:0000256" key="1">
    <source>
        <dbReference type="PROSITE-ProRule" id="PRU00023"/>
    </source>
</evidence>
<dbReference type="OrthoDB" id="194358at2759"/>
<dbReference type="InterPro" id="IPR052391">
    <property type="entry name" value="E3_Ligase-Neurotoxin"/>
</dbReference>
<evidence type="ECO:0000313" key="3">
    <source>
        <dbReference type="Proteomes" id="UP000479190"/>
    </source>
</evidence>
<dbReference type="InterPro" id="IPR036770">
    <property type="entry name" value="Ankyrin_rpt-contain_sf"/>
</dbReference>
<dbReference type="InterPro" id="IPR002110">
    <property type="entry name" value="Ankyrin_rpt"/>
</dbReference>
<dbReference type="Gene3D" id="1.25.40.20">
    <property type="entry name" value="Ankyrin repeat-containing domain"/>
    <property type="match status" value="2"/>
</dbReference>
<dbReference type="PROSITE" id="PS50297">
    <property type="entry name" value="ANK_REP_REGION"/>
    <property type="match status" value="2"/>
</dbReference>
<sequence>MDWLLVASIKSFHLCQEIVEFVIRSGYKDQPDLDEDGKPRLCRTTAVHKIAECHQSTSKIKVLENLFTIYDKFHVNYTDESGSHFYMACKYGLDDVAEKFLEIGQDPNCLDPKTGNSILYFVAAKYLTYSNTSIILLLLKHGADPNQSNEDGTTPLHVICQTYSFDHSVISMLLESVDELQQTVLINAQDKWGDTPMHLALKDGNDIGAVQELLRRGANPNLANAKGQTPLHVICQRNGNDYMLKPFFDICDEKRHPVLLNVRDNEGNTPLHLAVLCENAEMIESLLRRGVDPCLANAEGLTPLHILCEKNDESELVEAILQDL</sequence>
<reference evidence="2 3" key="1">
    <citation type="submission" date="2020-02" db="EMBL/GenBank/DDBJ databases">
        <authorList>
            <person name="Ferguson B K."/>
        </authorList>
    </citation>
    <scope>NUCLEOTIDE SEQUENCE [LARGE SCALE GENOMIC DNA]</scope>
</reference>
<dbReference type="AlphaFoldDB" id="A0A6H5HV40"/>
<organism evidence="2 3">
    <name type="scientific">Trichogramma brassicae</name>
    <dbReference type="NCBI Taxonomy" id="86971"/>
    <lineage>
        <taxon>Eukaryota</taxon>
        <taxon>Metazoa</taxon>
        <taxon>Ecdysozoa</taxon>
        <taxon>Arthropoda</taxon>
        <taxon>Hexapoda</taxon>
        <taxon>Insecta</taxon>
        <taxon>Pterygota</taxon>
        <taxon>Neoptera</taxon>
        <taxon>Endopterygota</taxon>
        <taxon>Hymenoptera</taxon>
        <taxon>Apocrita</taxon>
        <taxon>Proctotrupomorpha</taxon>
        <taxon>Chalcidoidea</taxon>
        <taxon>Trichogrammatidae</taxon>
        <taxon>Trichogramma</taxon>
    </lineage>
</organism>
<keyword evidence="3" id="KW-1185">Reference proteome</keyword>
<dbReference type="PANTHER" id="PTHR24133">
    <property type="entry name" value="ANKYRIN DOMAIN-CONTAINING"/>
    <property type="match status" value="1"/>
</dbReference>
<dbReference type="Proteomes" id="UP000479190">
    <property type="component" value="Unassembled WGS sequence"/>
</dbReference>